<evidence type="ECO:0000256" key="1">
    <source>
        <dbReference type="SAM" id="Phobius"/>
    </source>
</evidence>
<accession>A0A6J6RBQ7</accession>
<name>A0A6J6RBQ7_9ZZZZ</name>
<keyword evidence="1" id="KW-0472">Membrane</keyword>
<feature type="transmembrane region" description="Helical" evidence="1">
    <location>
        <begin position="20"/>
        <end position="38"/>
    </location>
</feature>
<keyword evidence="1" id="KW-1133">Transmembrane helix</keyword>
<gene>
    <name evidence="2" type="ORF">UFOPK2683_00580</name>
</gene>
<proteinExistence type="predicted"/>
<feature type="transmembrane region" description="Helical" evidence="1">
    <location>
        <begin position="192"/>
        <end position="211"/>
    </location>
</feature>
<evidence type="ECO:0000313" key="2">
    <source>
        <dbReference type="EMBL" id="CAB4720486.1"/>
    </source>
</evidence>
<dbReference type="AlphaFoldDB" id="A0A6J6RBQ7"/>
<reference evidence="2" key="1">
    <citation type="submission" date="2020-05" db="EMBL/GenBank/DDBJ databases">
        <authorList>
            <person name="Chiriac C."/>
            <person name="Salcher M."/>
            <person name="Ghai R."/>
            <person name="Kavagutti S V."/>
        </authorList>
    </citation>
    <scope>NUCLEOTIDE SEQUENCE</scope>
</reference>
<organism evidence="2">
    <name type="scientific">freshwater metagenome</name>
    <dbReference type="NCBI Taxonomy" id="449393"/>
    <lineage>
        <taxon>unclassified sequences</taxon>
        <taxon>metagenomes</taxon>
        <taxon>ecological metagenomes</taxon>
    </lineage>
</organism>
<protein>
    <submittedName>
        <fullName evidence="2">Unannotated protein</fullName>
    </submittedName>
</protein>
<feature type="transmembrane region" description="Helical" evidence="1">
    <location>
        <begin position="167"/>
        <end position="185"/>
    </location>
</feature>
<dbReference type="EMBL" id="CAEZYK010000023">
    <property type="protein sequence ID" value="CAB4720486.1"/>
    <property type="molecule type" value="Genomic_DNA"/>
</dbReference>
<sequence length="219" mass="23932">MNTEQPQIADPKWSDDRIQILIAILLGVAAILTAWFSLEAGNVSDEVQKEYSTGIRTADEATTLYTIADSTATSDKTLFLEFAKAKVTGDTDLAEYIRASLMSPDLVAAISWWEKQPDEAGYNSPFVNENPKLSTKLIDTADEVDASARMSFSKAEKNDRIADDFDQMAVVMAIALFFLGIAGLSSHRRITIILLSFGAIIIVFAIIRAAFLGNPGQVF</sequence>
<keyword evidence="1" id="KW-0812">Transmembrane</keyword>